<name>A0ABR0SJ30_9HYPO</name>
<accession>A0ABR0SJ30</accession>
<dbReference type="SUPFAM" id="SSF47923">
    <property type="entry name" value="Ypt/Rab-GAP domain of gyp1p"/>
    <property type="match status" value="2"/>
</dbReference>
<dbReference type="Pfam" id="PF22874">
    <property type="entry name" value="SBE2_M"/>
    <property type="match status" value="1"/>
</dbReference>
<dbReference type="Gene3D" id="1.10.8.270">
    <property type="entry name" value="putative rabgap domain of human tbc1 domain family member 14 like domains"/>
    <property type="match status" value="1"/>
</dbReference>
<keyword evidence="4" id="KW-1185">Reference proteome</keyword>
<feature type="compositionally biased region" description="Basic and acidic residues" evidence="1">
    <location>
        <begin position="226"/>
        <end position="235"/>
    </location>
</feature>
<dbReference type="PROSITE" id="PS50086">
    <property type="entry name" value="TBC_RABGAP"/>
    <property type="match status" value="1"/>
</dbReference>
<feature type="compositionally biased region" description="Polar residues" evidence="1">
    <location>
        <begin position="80"/>
        <end position="89"/>
    </location>
</feature>
<dbReference type="InterPro" id="IPR050302">
    <property type="entry name" value="Rab_GAP_TBC_domain"/>
</dbReference>
<feature type="compositionally biased region" description="Acidic residues" evidence="1">
    <location>
        <begin position="151"/>
        <end position="164"/>
    </location>
</feature>
<gene>
    <name evidence="3" type="ORF">PT974_07794</name>
</gene>
<evidence type="ECO:0000313" key="4">
    <source>
        <dbReference type="Proteomes" id="UP001338125"/>
    </source>
</evidence>
<feature type="compositionally biased region" description="Basic and acidic residues" evidence="1">
    <location>
        <begin position="368"/>
        <end position="386"/>
    </location>
</feature>
<proteinExistence type="predicted"/>
<reference evidence="3 4" key="1">
    <citation type="submission" date="2024-01" db="EMBL/GenBank/DDBJ databases">
        <title>Complete genome of Cladobotryum mycophilum ATHUM6906.</title>
        <authorList>
            <person name="Christinaki A.C."/>
            <person name="Myridakis A.I."/>
            <person name="Kouvelis V.N."/>
        </authorList>
    </citation>
    <scope>NUCLEOTIDE SEQUENCE [LARGE SCALE GENOMIC DNA]</scope>
    <source>
        <strain evidence="3 4">ATHUM6906</strain>
    </source>
</reference>
<dbReference type="SMART" id="SM00164">
    <property type="entry name" value="TBC"/>
    <property type="match status" value="1"/>
</dbReference>
<feature type="region of interest" description="Disordered" evidence="1">
    <location>
        <begin position="365"/>
        <end position="386"/>
    </location>
</feature>
<evidence type="ECO:0000256" key="1">
    <source>
        <dbReference type="SAM" id="MobiDB-lite"/>
    </source>
</evidence>
<dbReference type="EMBL" id="JAVFKD010000013">
    <property type="protein sequence ID" value="KAK5991760.1"/>
    <property type="molecule type" value="Genomic_DNA"/>
</dbReference>
<protein>
    <submittedName>
        <fullName evidence="3">TBC domain-containing protein C23D3.03c</fullName>
    </submittedName>
</protein>
<feature type="region of interest" description="Disordered" evidence="1">
    <location>
        <begin position="52"/>
        <end position="244"/>
    </location>
</feature>
<comment type="caution">
    <text evidence="3">The sequence shown here is derived from an EMBL/GenBank/DDBJ whole genome shotgun (WGS) entry which is preliminary data.</text>
</comment>
<evidence type="ECO:0000259" key="2">
    <source>
        <dbReference type="PROSITE" id="PS50086"/>
    </source>
</evidence>
<dbReference type="Gene3D" id="1.10.10.750">
    <property type="entry name" value="Ypt/Rab-GAP domain of gyp1p, domain 1"/>
    <property type="match status" value="1"/>
</dbReference>
<dbReference type="PANTHER" id="PTHR47219:SF15">
    <property type="entry name" value="TBC1 DOMAIN FAMILY MEMBER 12 ISOFORM X1"/>
    <property type="match status" value="1"/>
</dbReference>
<evidence type="ECO:0000313" key="3">
    <source>
        <dbReference type="EMBL" id="KAK5991760.1"/>
    </source>
</evidence>
<dbReference type="InterPro" id="IPR053949">
    <property type="entry name" value="SBE2/SBE22_M"/>
</dbReference>
<organism evidence="3 4">
    <name type="scientific">Cladobotryum mycophilum</name>
    <dbReference type="NCBI Taxonomy" id="491253"/>
    <lineage>
        <taxon>Eukaryota</taxon>
        <taxon>Fungi</taxon>
        <taxon>Dikarya</taxon>
        <taxon>Ascomycota</taxon>
        <taxon>Pezizomycotina</taxon>
        <taxon>Sordariomycetes</taxon>
        <taxon>Hypocreomycetidae</taxon>
        <taxon>Hypocreales</taxon>
        <taxon>Hypocreaceae</taxon>
        <taxon>Cladobotryum</taxon>
    </lineage>
</organism>
<dbReference type="Gene3D" id="1.10.472.80">
    <property type="entry name" value="Ypt/Rab-GAP domain of gyp1p, domain 3"/>
    <property type="match status" value="1"/>
</dbReference>
<sequence length="691" mass="77265">MTTSKSSKSSSFQSFNSDDGSVLADVGHFEEIGLDDDNVTLKAPHVSVRPSTATLGRNLAATKRAPRPQRSFPNLHGAAYSSNPRSLSMATLADPRPAPTLTKGYTTSSVPRRHRSTSPGLSLNPRDPSLPARPRRGSWQINRDRRSLSELEQECEEDDDDDIPDGLVLDNVPISPRPAHERPPSRAPSRAPSISPSPDRRIKQRVRSIGNGTPPVAQAQGSFKSPDWKSNEEKAPPSPIKSRANSWNAALADLSRETRTLTEKLEEHAGELEEIQAKRPATARPNTWNPSQTPSVDPITFERKERVKSSMPELPPLRRTNIMIDPLPISKEKEAVLSRTRPSWLPPKDPAEERRHLRQYQEMMAASKKADERREASRKSKTMSRDNTADRLMHIWEEDIIPRWSQTVFERRTRDLAWKGVAPRSRKVVWAKAIGNELGLSEASFRAALARSEELEQRVKSDRGDAEDLRRVKWFEQIRKDVSEKTWKDLRIFQVSGPLHQGLVDVLRAYAMYRNDIGYIPGCNTIAALLLLNLPNPETAFIALANVLNRPLPLSFYTFDPGAQASAYNIVLQMLKGKSRALYDHLTKTLRDVEPEWYLGSIFTSLFTGYLAIDEAARLWDVYVFEGDALLIRAAVAILLSREMDLLGSKTAEEVKVVMAKTNAGTSSARAVSQVGAEDRFMQSVRGAGRA</sequence>
<feature type="region of interest" description="Disordered" evidence="1">
    <location>
        <begin position="277"/>
        <end position="297"/>
    </location>
</feature>
<feature type="compositionally biased region" description="Polar residues" evidence="1">
    <location>
        <begin position="284"/>
        <end position="295"/>
    </location>
</feature>
<dbReference type="InterPro" id="IPR000195">
    <property type="entry name" value="Rab-GAP-TBC_dom"/>
</dbReference>
<feature type="compositionally biased region" description="Low complexity" evidence="1">
    <location>
        <begin position="187"/>
        <end position="197"/>
    </location>
</feature>
<feature type="domain" description="Rab-GAP TBC" evidence="2">
    <location>
        <begin position="420"/>
        <end position="627"/>
    </location>
</feature>
<dbReference type="Pfam" id="PF00566">
    <property type="entry name" value="RabGAP-TBC"/>
    <property type="match status" value="1"/>
</dbReference>
<dbReference type="Proteomes" id="UP001338125">
    <property type="component" value="Unassembled WGS sequence"/>
</dbReference>
<dbReference type="InterPro" id="IPR035969">
    <property type="entry name" value="Rab-GAP_TBC_sf"/>
</dbReference>
<dbReference type="PANTHER" id="PTHR47219">
    <property type="entry name" value="RAB GTPASE-ACTIVATING PROTEIN 1-LIKE"/>
    <property type="match status" value="1"/>
</dbReference>